<comment type="caution">
    <text evidence="8">The sequence shown here is derived from an EMBL/GenBank/DDBJ whole genome shotgun (WGS) entry which is preliminary data.</text>
</comment>
<evidence type="ECO:0000256" key="3">
    <source>
        <dbReference type="ARBA" id="ARBA00022824"/>
    </source>
</evidence>
<dbReference type="SUPFAM" id="SSF50911">
    <property type="entry name" value="Mannose 6-phosphate receptor domain"/>
    <property type="match status" value="1"/>
</dbReference>
<keyword evidence="3" id="KW-0256">Endoplasmic reticulum</keyword>
<dbReference type="Proteomes" id="UP001210925">
    <property type="component" value="Unassembled WGS sequence"/>
</dbReference>
<dbReference type="Gene3D" id="2.70.130.10">
    <property type="entry name" value="Mannose-6-phosphate receptor binding domain"/>
    <property type="match status" value="1"/>
</dbReference>
<keyword evidence="2" id="KW-0732">Signal</keyword>
<feature type="coiled-coil region" evidence="5">
    <location>
        <begin position="167"/>
        <end position="201"/>
    </location>
</feature>
<protein>
    <recommendedName>
        <fullName evidence="1">Glucosidase 2 subunit beta</fullName>
    </recommendedName>
</protein>
<feature type="compositionally biased region" description="Polar residues" evidence="6">
    <location>
        <begin position="147"/>
        <end position="158"/>
    </location>
</feature>
<feature type="coiled-coil region" evidence="5">
    <location>
        <begin position="43"/>
        <end position="91"/>
    </location>
</feature>
<evidence type="ECO:0000256" key="4">
    <source>
        <dbReference type="ARBA" id="ARBA00023157"/>
    </source>
</evidence>
<gene>
    <name evidence="8" type="ORF">HK103_002477</name>
</gene>
<accession>A0AAD5UM72</accession>
<keyword evidence="9" id="KW-1185">Reference proteome</keyword>
<dbReference type="InterPro" id="IPR036607">
    <property type="entry name" value="PRKCSH"/>
</dbReference>
<keyword evidence="5" id="KW-0175">Coiled coil</keyword>
<evidence type="ECO:0000256" key="6">
    <source>
        <dbReference type="SAM" id="MobiDB-lite"/>
    </source>
</evidence>
<dbReference type="InterPro" id="IPR028146">
    <property type="entry name" value="PRKCSH_N"/>
</dbReference>
<dbReference type="PANTHER" id="PTHR12630:SF1">
    <property type="entry name" value="GLUCOSIDASE 2 SUBUNIT BETA"/>
    <property type="match status" value="1"/>
</dbReference>
<sequence length="319" mass="36041">MENCCDGSDEYLKLTKCPDTCGELHQAYLQEQARLEEIRKLGAQKKMELIANAKDKIKELRRELKTTKAQLPRFLKEAEAAKNKLEALKRRKEPVSESGNFINTIWEKASSLLKLANIEFTKTAVKEQKTNEIEITESPAAAESTDETPTASAPNPESTAEPVVEVDPELEKEIEQVEQEVNDINRKVSDSESRIKQISEELEQDNGVDDVYLTLRNQCIEHTDEEYTYKLCFFSDSKQGYTSLGTFESWDKEAHSMSYTSGQTCWNGPARSTLVQLQCATENTLISVSEPNKCEYLFIVGTPAECIITDSDLSEKDEL</sequence>
<proteinExistence type="predicted"/>
<organism evidence="8 9">
    <name type="scientific">Boothiomyces macroporosus</name>
    <dbReference type="NCBI Taxonomy" id="261099"/>
    <lineage>
        <taxon>Eukaryota</taxon>
        <taxon>Fungi</taxon>
        <taxon>Fungi incertae sedis</taxon>
        <taxon>Chytridiomycota</taxon>
        <taxon>Chytridiomycota incertae sedis</taxon>
        <taxon>Chytridiomycetes</taxon>
        <taxon>Rhizophydiales</taxon>
        <taxon>Terramycetaceae</taxon>
        <taxon>Boothiomyces</taxon>
    </lineage>
</organism>
<feature type="region of interest" description="Disordered" evidence="6">
    <location>
        <begin position="131"/>
        <end position="165"/>
    </location>
</feature>
<evidence type="ECO:0000259" key="7">
    <source>
        <dbReference type="PROSITE" id="PS51914"/>
    </source>
</evidence>
<evidence type="ECO:0000256" key="2">
    <source>
        <dbReference type="ARBA" id="ARBA00022729"/>
    </source>
</evidence>
<dbReference type="Pfam" id="PF12999">
    <property type="entry name" value="PRKCSH-like"/>
    <property type="match status" value="1"/>
</dbReference>
<dbReference type="PROSITE" id="PS51914">
    <property type="entry name" value="MRH"/>
    <property type="match status" value="1"/>
</dbReference>
<dbReference type="PANTHER" id="PTHR12630">
    <property type="entry name" value="N-LINKED OLIGOSACCHARIDE PROCESSING"/>
    <property type="match status" value="1"/>
</dbReference>
<evidence type="ECO:0000313" key="9">
    <source>
        <dbReference type="Proteomes" id="UP001210925"/>
    </source>
</evidence>
<reference evidence="8" key="1">
    <citation type="submission" date="2020-05" db="EMBL/GenBank/DDBJ databases">
        <title>Phylogenomic resolution of chytrid fungi.</title>
        <authorList>
            <person name="Stajich J.E."/>
            <person name="Amses K."/>
            <person name="Simmons R."/>
            <person name="Seto K."/>
            <person name="Myers J."/>
            <person name="Bonds A."/>
            <person name="Quandt C.A."/>
            <person name="Barry K."/>
            <person name="Liu P."/>
            <person name="Grigoriev I."/>
            <person name="Longcore J.E."/>
            <person name="James T.Y."/>
        </authorList>
    </citation>
    <scope>NUCLEOTIDE SEQUENCE</scope>
    <source>
        <strain evidence="8">PLAUS21</strain>
    </source>
</reference>
<name>A0AAD5UM72_9FUNG</name>
<dbReference type="InterPro" id="IPR009011">
    <property type="entry name" value="Man6P_isomerase_rcpt-bd_dom_sf"/>
</dbReference>
<dbReference type="GO" id="GO:0006491">
    <property type="term" value="P:N-glycan processing"/>
    <property type="evidence" value="ECO:0007669"/>
    <property type="project" value="TreeGrafter"/>
</dbReference>
<evidence type="ECO:0000256" key="5">
    <source>
        <dbReference type="SAM" id="Coils"/>
    </source>
</evidence>
<dbReference type="EMBL" id="JADGKB010000019">
    <property type="protein sequence ID" value="KAJ3259279.1"/>
    <property type="molecule type" value="Genomic_DNA"/>
</dbReference>
<evidence type="ECO:0000313" key="8">
    <source>
        <dbReference type="EMBL" id="KAJ3259279.1"/>
    </source>
</evidence>
<dbReference type="InterPro" id="IPR044865">
    <property type="entry name" value="MRH_dom"/>
</dbReference>
<keyword evidence="4" id="KW-1015">Disulfide bond</keyword>
<feature type="domain" description="MRH" evidence="7">
    <location>
        <begin position="217"/>
        <end position="308"/>
    </location>
</feature>
<dbReference type="GO" id="GO:0017177">
    <property type="term" value="C:glucosidase II complex"/>
    <property type="evidence" value="ECO:0007669"/>
    <property type="project" value="TreeGrafter"/>
</dbReference>
<dbReference type="Pfam" id="PF13015">
    <property type="entry name" value="PRKCSH_1"/>
    <property type="match status" value="1"/>
</dbReference>
<dbReference type="InterPro" id="IPR039794">
    <property type="entry name" value="Gtb1-like"/>
</dbReference>
<evidence type="ECO:0000256" key="1">
    <source>
        <dbReference type="ARBA" id="ARBA00022387"/>
    </source>
</evidence>
<dbReference type="AlphaFoldDB" id="A0AAD5UM72"/>